<proteinExistence type="predicted"/>
<protein>
    <submittedName>
        <fullName evidence="1">Uncharacterized protein</fullName>
    </submittedName>
</protein>
<feature type="non-terminal residue" evidence="1">
    <location>
        <position position="106"/>
    </location>
</feature>
<comment type="caution">
    <text evidence="1">The sequence shown here is derived from an EMBL/GenBank/DDBJ whole genome shotgun (WGS) entry which is preliminary data.</text>
</comment>
<sequence length="106" mass="12355">GCLFNKVTYHMAYGGMSKKLFSTFENRKNVEISLRTNDFVNRTFLLSLNRPVTIFHKWTLGFRMNDDVLLCMVRRGHSMKGFCAKIKSPDTIRRIFKVISSTDARQ</sequence>
<dbReference type="Proteomes" id="UP001432027">
    <property type="component" value="Unassembled WGS sequence"/>
</dbReference>
<accession>A0AAV5T3E1</accession>
<feature type="non-terminal residue" evidence="1">
    <location>
        <position position="1"/>
    </location>
</feature>
<reference evidence="1" key="1">
    <citation type="submission" date="2023-10" db="EMBL/GenBank/DDBJ databases">
        <title>Genome assembly of Pristionchus species.</title>
        <authorList>
            <person name="Yoshida K."/>
            <person name="Sommer R.J."/>
        </authorList>
    </citation>
    <scope>NUCLEOTIDE SEQUENCE</scope>
    <source>
        <strain evidence="1">RS0144</strain>
    </source>
</reference>
<name>A0AAV5T3E1_9BILA</name>
<dbReference type="AlphaFoldDB" id="A0AAV5T3E1"/>
<evidence type="ECO:0000313" key="1">
    <source>
        <dbReference type="EMBL" id="GMS90102.1"/>
    </source>
</evidence>
<gene>
    <name evidence="1" type="ORF">PENTCL1PPCAC_12277</name>
</gene>
<keyword evidence="2" id="KW-1185">Reference proteome</keyword>
<evidence type="ECO:0000313" key="2">
    <source>
        <dbReference type="Proteomes" id="UP001432027"/>
    </source>
</evidence>
<dbReference type="EMBL" id="BTSX01000003">
    <property type="protein sequence ID" value="GMS90102.1"/>
    <property type="molecule type" value="Genomic_DNA"/>
</dbReference>
<organism evidence="1 2">
    <name type="scientific">Pristionchus entomophagus</name>
    <dbReference type="NCBI Taxonomy" id="358040"/>
    <lineage>
        <taxon>Eukaryota</taxon>
        <taxon>Metazoa</taxon>
        <taxon>Ecdysozoa</taxon>
        <taxon>Nematoda</taxon>
        <taxon>Chromadorea</taxon>
        <taxon>Rhabditida</taxon>
        <taxon>Rhabditina</taxon>
        <taxon>Diplogasteromorpha</taxon>
        <taxon>Diplogasteroidea</taxon>
        <taxon>Neodiplogasteridae</taxon>
        <taxon>Pristionchus</taxon>
    </lineage>
</organism>